<evidence type="ECO:0000313" key="3">
    <source>
        <dbReference type="Proteomes" id="UP001283361"/>
    </source>
</evidence>
<sequence length="152" mass="16887">MAHKGSLRPKRNQDRSPHISISGEIITDRGMQTERWTEHYLELYFRETIVNNSLLIIDELRKVIKSLVGGKAPGSDGLAPKIIKLGSDNSLLSHLHKLLLQCWKEGTMPPGHAGYPKIVTIYKNKGECSYCNNSSASSEELLLASRSANCRG</sequence>
<feature type="region of interest" description="Disordered" evidence="1">
    <location>
        <begin position="1"/>
        <end position="20"/>
    </location>
</feature>
<dbReference type="EMBL" id="JAWDGP010005101">
    <property type="protein sequence ID" value="KAK3759611.1"/>
    <property type="molecule type" value="Genomic_DNA"/>
</dbReference>
<keyword evidence="3" id="KW-1185">Reference proteome</keyword>
<feature type="compositionally biased region" description="Basic residues" evidence="1">
    <location>
        <begin position="1"/>
        <end position="10"/>
    </location>
</feature>
<proteinExistence type="predicted"/>
<comment type="caution">
    <text evidence="2">The sequence shown here is derived from an EMBL/GenBank/DDBJ whole genome shotgun (WGS) entry which is preliminary data.</text>
</comment>
<name>A0AAE0Z002_9GAST</name>
<accession>A0AAE0Z002</accession>
<gene>
    <name evidence="2" type="ORF">RRG08_016348</name>
</gene>
<dbReference type="Proteomes" id="UP001283361">
    <property type="component" value="Unassembled WGS sequence"/>
</dbReference>
<organism evidence="2 3">
    <name type="scientific">Elysia crispata</name>
    <name type="common">lettuce slug</name>
    <dbReference type="NCBI Taxonomy" id="231223"/>
    <lineage>
        <taxon>Eukaryota</taxon>
        <taxon>Metazoa</taxon>
        <taxon>Spiralia</taxon>
        <taxon>Lophotrochozoa</taxon>
        <taxon>Mollusca</taxon>
        <taxon>Gastropoda</taxon>
        <taxon>Heterobranchia</taxon>
        <taxon>Euthyneura</taxon>
        <taxon>Panpulmonata</taxon>
        <taxon>Sacoglossa</taxon>
        <taxon>Placobranchoidea</taxon>
        <taxon>Plakobranchidae</taxon>
        <taxon>Elysia</taxon>
    </lineage>
</organism>
<dbReference type="AlphaFoldDB" id="A0AAE0Z002"/>
<reference evidence="2" key="1">
    <citation type="journal article" date="2023" name="G3 (Bethesda)">
        <title>A reference genome for the long-term kleptoplast-retaining sea slug Elysia crispata morphotype clarki.</title>
        <authorList>
            <person name="Eastman K.E."/>
            <person name="Pendleton A.L."/>
            <person name="Shaikh M.A."/>
            <person name="Suttiyut T."/>
            <person name="Ogas R."/>
            <person name="Tomko P."/>
            <person name="Gavelis G."/>
            <person name="Widhalm J.R."/>
            <person name="Wisecaver J.H."/>
        </authorList>
    </citation>
    <scope>NUCLEOTIDE SEQUENCE</scope>
    <source>
        <strain evidence="2">ECLA1</strain>
    </source>
</reference>
<protein>
    <submittedName>
        <fullName evidence="2">Uncharacterized protein</fullName>
    </submittedName>
</protein>
<evidence type="ECO:0000313" key="2">
    <source>
        <dbReference type="EMBL" id="KAK3759611.1"/>
    </source>
</evidence>
<evidence type="ECO:0000256" key="1">
    <source>
        <dbReference type="SAM" id="MobiDB-lite"/>
    </source>
</evidence>